<organism evidence="2 3">
    <name type="scientific">Lolium multiflorum</name>
    <name type="common">Italian ryegrass</name>
    <name type="synonym">Lolium perenne subsp. multiflorum</name>
    <dbReference type="NCBI Taxonomy" id="4521"/>
    <lineage>
        <taxon>Eukaryota</taxon>
        <taxon>Viridiplantae</taxon>
        <taxon>Streptophyta</taxon>
        <taxon>Embryophyta</taxon>
        <taxon>Tracheophyta</taxon>
        <taxon>Spermatophyta</taxon>
        <taxon>Magnoliopsida</taxon>
        <taxon>Liliopsida</taxon>
        <taxon>Poales</taxon>
        <taxon>Poaceae</taxon>
        <taxon>BOP clade</taxon>
        <taxon>Pooideae</taxon>
        <taxon>Poodae</taxon>
        <taxon>Poeae</taxon>
        <taxon>Poeae Chloroplast Group 2 (Poeae type)</taxon>
        <taxon>Loliodinae</taxon>
        <taxon>Loliinae</taxon>
        <taxon>Lolium</taxon>
    </lineage>
</organism>
<protein>
    <recommendedName>
        <fullName evidence="4">Protein DEFECTIVE IN MERISTEM SILENCING 3</fullName>
    </recommendedName>
</protein>
<accession>A0AAD8VJS6</accession>
<dbReference type="Proteomes" id="UP001231189">
    <property type="component" value="Unassembled WGS sequence"/>
</dbReference>
<dbReference type="SUPFAM" id="SSF75553">
    <property type="entry name" value="Smc hinge domain"/>
    <property type="match status" value="1"/>
</dbReference>
<reference evidence="2" key="1">
    <citation type="submission" date="2023-07" db="EMBL/GenBank/DDBJ databases">
        <title>A chromosome-level genome assembly of Lolium multiflorum.</title>
        <authorList>
            <person name="Chen Y."/>
            <person name="Copetti D."/>
            <person name="Kolliker R."/>
            <person name="Studer B."/>
        </authorList>
    </citation>
    <scope>NUCLEOTIDE SEQUENCE</scope>
    <source>
        <strain evidence="2">02402/16</strain>
        <tissue evidence="2">Leaf</tissue>
    </source>
</reference>
<dbReference type="PANTHER" id="PTHR33566:SF1">
    <property type="entry name" value="EN_SPM-LIKE TRANSPOSON-RELATED"/>
    <property type="match status" value="1"/>
</dbReference>
<proteinExistence type="predicted"/>
<dbReference type="GO" id="GO:0005694">
    <property type="term" value="C:chromosome"/>
    <property type="evidence" value="ECO:0007669"/>
    <property type="project" value="InterPro"/>
</dbReference>
<evidence type="ECO:0000313" key="2">
    <source>
        <dbReference type="EMBL" id="KAK1607340.1"/>
    </source>
</evidence>
<dbReference type="InterPro" id="IPR036277">
    <property type="entry name" value="SMC_hinge_sf"/>
</dbReference>
<feature type="region of interest" description="Disordered" evidence="1">
    <location>
        <begin position="710"/>
        <end position="734"/>
    </location>
</feature>
<keyword evidence="3" id="KW-1185">Reference proteome</keyword>
<name>A0AAD8VJS6_LOLMU</name>
<evidence type="ECO:0000313" key="3">
    <source>
        <dbReference type="Proteomes" id="UP001231189"/>
    </source>
</evidence>
<gene>
    <name evidence="2" type="ORF">QYE76_031013</name>
</gene>
<evidence type="ECO:0008006" key="4">
    <source>
        <dbReference type="Google" id="ProtNLM"/>
    </source>
</evidence>
<dbReference type="PANTHER" id="PTHR33566">
    <property type="entry name" value="EN/SPM-LIKE TRANSPOSON-RELATED"/>
    <property type="match status" value="1"/>
</dbReference>
<comment type="caution">
    <text evidence="2">The sequence shown here is derived from an EMBL/GenBank/DDBJ whole genome shotgun (WGS) entry which is preliminary data.</text>
</comment>
<dbReference type="GO" id="GO:0005524">
    <property type="term" value="F:ATP binding"/>
    <property type="evidence" value="ECO:0007669"/>
    <property type="project" value="InterPro"/>
</dbReference>
<sequence>MQRCKDSSIITHETEITVRPNSNTRRWQLSSVADCSAGNAVVNIRLGVPVRCLGVRSHDSYGNAIPFQDIRKAVITIVDGNYILAQVEDIEVELSSDSMTLNIRDFLFKSSKLDIIRPKYEAMLKISLSDNEFSHLYPCKVMPGLPSTINMDMCLAWEKNLTPGEVIDDALLEVFDHCGNHVEEGTELIVEIVGFSFVDKHGHVRKVNSEGFVDLSGLLRVINGFGSQACLKIFHHEKEIFATTFQISIRNLEAVEVPQSCQAGTLLENIIFEVFDSDGLIDESIHGPLHTLSIRSNEKLVEGAQYTFERGRCIVSRVPVPREPGTVTFVAYHTHFPDLETTIQIPVYTLDLVPVKGENESEPICSYPTSSVSSQNTIPPSQLVLSQSNSLASNILGKFSDEIRAIDSDICSQEVLIKAFDSNEISHTAGSATGAKELTRHKIEENVGTAAAVLCTLSSRQCLTDDVVGIVALLGTVADSKMSRMLSLYLGEDNMLAVVCKTQAAANYFEKYAADGSVDVHFGIHQEAANLGAPIRKRFPIICLDLIRPYTGGLYLNTKQKPLALPFPHSKGFRGFAVNMIDLSPESLAIVTDGYGLRETLFYRLFGELQVYETREDMWQAIHHLKNGAISLDGGIIKGDGMLILGYSDPEVTFPVVPRSALDVEEDDSEYVCNKIKTMYAQMGVVKTLENRIRAAEEQKQKLVMERKERKRKFDEISEVLSQPSGSGDHQLYE</sequence>
<dbReference type="AlphaFoldDB" id="A0AAD8VJS6"/>
<dbReference type="GO" id="GO:0051276">
    <property type="term" value="P:chromosome organization"/>
    <property type="evidence" value="ECO:0007669"/>
    <property type="project" value="InterPro"/>
</dbReference>
<evidence type="ECO:0000256" key="1">
    <source>
        <dbReference type="SAM" id="MobiDB-lite"/>
    </source>
</evidence>
<dbReference type="EMBL" id="JAUUTY010000007">
    <property type="protein sequence ID" value="KAK1607340.1"/>
    <property type="molecule type" value="Genomic_DNA"/>
</dbReference>